<feature type="transmembrane region" description="Helical" evidence="9">
    <location>
        <begin position="242"/>
        <end position="260"/>
    </location>
</feature>
<evidence type="ECO:0000259" key="10">
    <source>
        <dbReference type="Pfam" id="PF03151"/>
    </source>
</evidence>
<dbReference type="Pfam" id="PF03151">
    <property type="entry name" value="TPT"/>
    <property type="match status" value="1"/>
</dbReference>
<feature type="domain" description="Sugar phosphate transporter" evidence="10">
    <location>
        <begin position="69"/>
        <end position="352"/>
    </location>
</feature>
<feature type="transmembrane region" description="Helical" evidence="9">
    <location>
        <begin position="203"/>
        <end position="222"/>
    </location>
</feature>
<dbReference type="PANTHER" id="PTHR11132">
    <property type="entry name" value="SOLUTE CARRIER FAMILY 35"/>
    <property type="match status" value="1"/>
</dbReference>
<organism evidence="11 12">
    <name type="scientific">Zasmidium cellare ATCC 36951</name>
    <dbReference type="NCBI Taxonomy" id="1080233"/>
    <lineage>
        <taxon>Eukaryota</taxon>
        <taxon>Fungi</taxon>
        <taxon>Dikarya</taxon>
        <taxon>Ascomycota</taxon>
        <taxon>Pezizomycotina</taxon>
        <taxon>Dothideomycetes</taxon>
        <taxon>Dothideomycetidae</taxon>
        <taxon>Mycosphaerellales</taxon>
        <taxon>Mycosphaerellaceae</taxon>
        <taxon>Zasmidium</taxon>
    </lineage>
</organism>
<dbReference type="RefSeq" id="XP_033670218.1">
    <property type="nucleotide sequence ID" value="XM_033816340.1"/>
</dbReference>
<evidence type="ECO:0000313" key="12">
    <source>
        <dbReference type="Proteomes" id="UP000799537"/>
    </source>
</evidence>
<feature type="transmembrane region" description="Helical" evidence="9">
    <location>
        <begin position="280"/>
        <end position="299"/>
    </location>
</feature>
<keyword evidence="5 9" id="KW-0812">Transmembrane</keyword>
<evidence type="ECO:0000313" key="11">
    <source>
        <dbReference type="EMBL" id="KAF2169329.1"/>
    </source>
</evidence>
<dbReference type="AlphaFoldDB" id="A0A6A6CU59"/>
<comment type="similarity">
    <text evidence="3">Belongs to the TPT transporter family. SLC35D subfamily.</text>
</comment>
<evidence type="ECO:0000256" key="8">
    <source>
        <dbReference type="SAM" id="MobiDB-lite"/>
    </source>
</evidence>
<proteinExistence type="inferred from homology"/>
<evidence type="ECO:0000256" key="6">
    <source>
        <dbReference type="ARBA" id="ARBA00022989"/>
    </source>
</evidence>
<comment type="function">
    <text evidence="1">Involved in the import of GDP-mannose from the cytoplasm into the Golgi lumen.</text>
</comment>
<feature type="transmembrane region" description="Helical" evidence="9">
    <location>
        <begin position="175"/>
        <end position="197"/>
    </location>
</feature>
<name>A0A6A6CU59_ZASCE</name>
<gene>
    <name evidence="11" type="ORF">M409DRAFT_65031</name>
</gene>
<feature type="compositionally biased region" description="Basic and acidic residues" evidence="8">
    <location>
        <begin position="21"/>
        <end position="30"/>
    </location>
</feature>
<dbReference type="EMBL" id="ML993588">
    <property type="protein sequence ID" value="KAF2169329.1"/>
    <property type="molecule type" value="Genomic_DNA"/>
</dbReference>
<dbReference type="InterPro" id="IPR050186">
    <property type="entry name" value="TPT_transporter"/>
</dbReference>
<feature type="transmembrane region" description="Helical" evidence="9">
    <location>
        <begin position="65"/>
        <end position="83"/>
    </location>
</feature>
<feature type="transmembrane region" description="Helical" evidence="9">
    <location>
        <begin position="320"/>
        <end position="351"/>
    </location>
</feature>
<evidence type="ECO:0000256" key="9">
    <source>
        <dbReference type="SAM" id="Phobius"/>
    </source>
</evidence>
<feature type="region of interest" description="Disordered" evidence="8">
    <location>
        <begin position="1"/>
        <end position="45"/>
    </location>
</feature>
<dbReference type="GeneID" id="54569612"/>
<feature type="transmembrane region" description="Helical" evidence="9">
    <location>
        <begin position="95"/>
        <end position="118"/>
    </location>
</feature>
<dbReference type="Proteomes" id="UP000799537">
    <property type="component" value="Unassembled WGS sequence"/>
</dbReference>
<comment type="subunit">
    <text evidence="4">Homooligomer.</text>
</comment>
<evidence type="ECO:0000256" key="3">
    <source>
        <dbReference type="ARBA" id="ARBA00010425"/>
    </source>
</evidence>
<evidence type="ECO:0000256" key="5">
    <source>
        <dbReference type="ARBA" id="ARBA00022692"/>
    </source>
</evidence>
<keyword evidence="12" id="KW-1185">Reference proteome</keyword>
<protein>
    <recommendedName>
        <fullName evidence="10">Sugar phosphate transporter domain-containing protein</fullName>
    </recommendedName>
</protein>
<feature type="transmembrane region" description="Helical" evidence="9">
    <location>
        <begin position="130"/>
        <end position="154"/>
    </location>
</feature>
<accession>A0A6A6CU59</accession>
<evidence type="ECO:0000256" key="4">
    <source>
        <dbReference type="ARBA" id="ARBA00011182"/>
    </source>
</evidence>
<evidence type="ECO:0000256" key="1">
    <source>
        <dbReference type="ARBA" id="ARBA00003420"/>
    </source>
</evidence>
<evidence type="ECO:0000256" key="7">
    <source>
        <dbReference type="ARBA" id="ARBA00023136"/>
    </source>
</evidence>
<keyword evidence="6 9" id="KW-1133">Transmembrane helix</keyword>
<dbReference type="GO" id="GO:0005789">
    <property type="term" value="C:endoplasmic reticulum membrane"/>
    <property type="evidence" value="ECO:0007669"/>
    <property type="project" value="UniProtKB-SubCell"/>
</dbReference>
<keyword evidence="7 9" id="KW-0472">Membrane</keyword>
<reference evidence="11" key="1">
    <citation type="journal article" date="2020" name="Stud. Mycol.">
        <title>101 Dothideomycetes genomes: a test case for predicting lifestyles and emergence of pathogens.</title>
        <authorList>
            <person name="Haridas S."/>
            <person name="Albert R."/>
            <person name="Binder M."/>
            <person name="Bloem J."/>
            <person name="Labutti K."/>
            <person name="Salamov A."/>
            <person name="Andreopoulos B."/>
            <person name="Baker S."/>
            <person name="Barry K."/>
            <person name="Bills G."/>
            <person name="Bluhm B."/>
            <person name="Cannon C."/>
            <person name="Castanera R."/>
            <person name="Culley D."/>
            <person name="Daum C."/>
            <person name="Ezra D."/>
            <person name="Gonzalez J."/>
            <person name="Henrissat B."/>
            <person name="Kuo A."/>
            <person name="Liang C."/>
            <person name="Lipzen A."/>
            <person name="Lutzoni F."/>
            <person name="Magnuson J."/>
            <person name="Mondo S."/>
            <person name="Nolan M."/>
            <person name="Ohm R."/>
            <person name="Pangilinan J."/>
            <person name="Park H.-J."/>
            <person name="Ramirez L."/>
            <person name="Alfaro M."/>
            <person name="Sun H."/>
            <person name="Tritt A."/>
            <person name="Yoshinaga Y."/>
            <person name="Zwiers L.-H."/>
            <person name="Turgeon B."/>
            <person name="Goodwin S."/>
            <person name="Spatafora J."/>
            <person name="Crous P."/>
            <person name="Grigoriev I."/>
        </authorList>
    </citation>
    <scope>NUCLEOTIDE SEQUENCE</scope>
    <source>
        <strain evidence="11">ATCC 36951</strain>
    </source>
</reference>
<sequence length="366" mass="39303">MGTANGEKIELEDDVNSPSPDRSESSKRSSSESTLAPSEGGLLKEERDIEAQSPAPAEHYVSTRAKLSFLAAYFFLNLFLTLSNKSVLGKAKLPWLLTACHASATSIGCFAMLGFGAIKLTQLGTRENLVLVAFSFLFTINIAVSNVSLAMVSVPFHQIMRSTCPVVTILIYRFVYGRTYSTPTYLTMIPLIFGVALSTAGDYYFTLIGFTMTLLGVILASVKTVATNRLMTGTLKLSALEVLLRMSPLAAIQCVAYAVISGEADQFRTSYANGEFSNTLGAALLVNAITAFLLNIVGFQANKMAGALTITVCGNVKQALTILFGIVLFHVEVGITNAVGMLITIAGAVWYSKVELDNKRAARPRS</sequence>
<dbReference type="OrthoDB" id="10261634at2759"/>
<dbReference type="InterPro" id="IPR004853">
    <property type="entry name" value="Sugar_P_trans_dom"/>
</dbReference>
<evidence type="ECO:0000256" key="2">
    <source>
        <dbReference type="ARBA" id="ARBA00004477"/>
    </source>
</evidence>
<comment type="subcellular location">
    <subcellularLocation>
        <location evidence="2">Endoplasmic reticulum membrane</location>
        <topology evidence="2">Multi-pass membrane protein</topology>
    </subcellularLocation>
</comment>